<keyword evidence="2" id="KW-1185">Reference proteome</keyword>
<dbReference type="Proteomes" id="UP001152759">
    <property type="component" value="Chromosome 2"/>
</dbReference>
<dbReference type="EMBL" id="OU963863">
    <property type="protein sequence ID" value="CAH0385549.1"/>
    <property type="molecule type" value="Genomic_DNA"/>
</dbReference>
<proteinExistence type="predicted"/>
<name>A0A9P0A6Z8_BEMTA</name>
<dbReference type="KEGG" id="btab:109039531"/>
<dbReference type="AlphaFoldDB" id="A0A9P0A6Z8"/>
<protein>
    <submittedName>
        <fullName evidence="1">Uncharacterized protein</fullName>
    </submittedName>
</protein>
<reference evidence="1" key="1">
    <citation type="submission" date="2021-12" db="EMBL/GenBank/DDBJ databases">
        <authorList>
            <person name="King R."/>
        </authorList>
    </citation>
    <scope>NUCLEOTIDE SEQUENCE</scope>
</reference>
<evidence type="ECO:0000313" key="1">
    <source>
        <dbReference type="EMBL" id="CAH0385549.1"/>
    </source>
</evidence>
<organism evidence="1 2">
    <name type="scientific">Bemisia tabaci</name>
    <name type="common">Sweetpotato whitefly</name>
    <name type="synonym">Aleurodes tabaci</name>
    <dbReference type="NCBI Taxonomy" id="7038"/>
    <lineage>
        <taxon>Eukaryota</taxon>
        <taxon>Metazoa</taxon>
        <taxon>Ecdysozoa</taxon>
        <taxon>Arthropoda</taxon>
        <taxon>Hexapoda</taxon>
        <taxon>Insecta</taxon>
        <taxon>Pterygota</taxon>
        <taxon>Neoptera</taxon>
        <taxon>Paraneoptera</taxon>
        <taxon>Hemiptera</taxon>
        <taxon>Sternorrhyncha</taxon>
        <taxon>Aleyrodoidea</taxon>
        <taxon>Aleyrodidae</taxon>
        <taxon>Aleyrodinae</taxon>
        <taxon>Bemisia</taxon>
    </lineage>
</organism>
<sequence>MRKNDDAFLLPTVQHQINFRSSFLLFDKKILSLTQPREYRSLLPEAAFYSRQLLEHLCCLCIMDSATSFTGLPRNQCNPYLRFIRQPPEKANIWKPPEVITEQAVLKMPLMERGLYVSNMIASKFCAWLRSLGTDNSTSSINEEVLKELFEIQLENPTSTGIETRIKELPFLPDVISDAENIPQRSFRALHRLNILMDAKTVGKSIDRPKVSAGSTKKGWKFSKSQAKKKYTPSGIVPEDIAKFEYKFFDDPPIQPEC</sequence>
<evidence type="ECO:0000313" key="2">
    <source>
        <dbReference type="Proteomes" id="UP001152759"/>
    </source>
</evidence>
<gene>
    <name evidence="1" type="ORF">BEMITA_LOCUS4767</name>
</gene>
<accession>A0A9P0A6Z8</accession>